<dbReference type="STRING" id="1220924.W2RM50"/>
<evidence type="ECO:0000313" key="3">
    <source>
        <dbReference type="Proteomes" id="UP000030752"/>
    </source>
</evidence>
<dbReference type="EMBL" id="KB822723">
    <property type="protein sequence ID" value="ETN37596.1"/>
    <property type="molecule type" value="Genomic_DNA"/>
</dbReference>
<dbReference type="RefSeq" id="XP_008719765.1">
    <property type="nucleotide sequence ID" value="XM_008721543.1"/>
</dbReference>
<dbReference type="GeneID" id="19974557"/>
<reference evidence="2 3" key="1">
    <citation type="submission" date="2013-03" db="EMBL/GenBank/DDBJ databases">
        <title>The Genome Sequence of Phialophora europaea CBS 101466.</title>
        <authorList>
            <consortium name="The Broad Institute Genomics Platform"/>
            <person name="Cuomo C."/>
            <person name="de Hoog S."/>
            <person name="Gorbushina A."/>
            <person name="Walker B."/>
            <person name="Young S.K."/>
            <person name="Zeng Q."/>
            <person name="Gargeya S."/>
            <person name="Fitzgerald M."/>
            <person name="Haas B."/>
            <person name="Abouelleil A."/>
            <person name="Allen A.W."/>
            <person name="Alvarado L."/>
            <person name="Arachchi H.M."/>
            <person name="Berlin A.M."/>
            <person name="Chapman S.B."/>
            <person name="Gainer-Dewar J."/>
            <person name="Goldberg J."/>
            <person name="Griggs A."/>
            <person name="Gujja S."/>
            <person name="Hansen M."/>
            <person name="Howarth C."/>
            <person name="Imamovic A."/>
            <person name="Ireland A."/>
            <person name="Larimer J."/>
            <person name="McCowan C."/>
            <person name="Murphy C."/>
            <person name="Pearson M."/>
            <person name="Poon T.W."/>
            <person name="Priest M."/>
            <person name="Roberts A."/>
            <person name="Saif S."/>
            <person name="Shea T."/>
            <person name="Sisk P."/>
            <person name="Sykes S."/>
            <person name="Wortman J."/>
            <person name="Nusbaum C."/>
            <person name="Birren B."/>
        </authorList>
    </citation>
    <scope>NUCLEOTIDE SEQUENCE [LARGE SCALE GENOMIC DNA]</scope>
    <source>
        <strain evidence="2 3">CBS 101466</strain>
    </source>
</reference>
<dbReference type="OrthoDB" id="2139939at2759"/>
<feature type="region of interest" description="Disordered" evidence="1">
    <location>
        <begin position="270"/>
        <end position="289"/>
    </location>
</feature>
<accession>W2RM50</accession>
<proteinExistence type="predicted"/>
<feature type="region of interest" description="Disordered" evidence="1">
    <location>
        <begin position="1"/>
        <end position="42"/>
    </location>
</feature>
<dbReference type="InParanoid" id="W2RM50"/>
<dbReference type="eggNOG" id="ENOG502RA14">
    <property type="taxonomic scope" value="Eukaryota"/>
</dbReference>
<dbReference type="Proteomes" id="UP000030752">
    <property type="component" value="Unassembled WGS sequence"/>
</dbReference>
<feature type="compositionally biased region" description="Acidic residues" evidence="1">
    <location>
        <begin position="134"/>
        <end position="144"/>
    </location>
</feature>
<feature type="region of interest" description="Disordered" evidence="1">
    <location>
        <begin position="106"/>
        <end position="150"/>
    </location>
</feature>
<dbReference type="VEuPathDB" id="FungiDB:HMPREF1541_07218"/>
<gene>
    <name evidence="2" type="ORF">HMPREF1541_07218</name>
</gene>
<organism evidence="2 3">
    <name type="scientific">Cyphellophora europaea (strain CBS 101466)</name>
    <name type="common">Phialophora europaea</name>
    <dbReference type="NCBI Taxonomy" id="1220924"/>
    <lineage>
        <taxon>Eukaryota</taxon>
        <taxon>Fungi</taxon>
        <taxon>Dikarya</taxon>
        <taxon>Ascomycota</taxon>
        <taxon>Pezizomycotina</taxon>
        <taxon>Eurotiomycetes</taxon>
        <taxon>Chaetothyriomycetidae</taxon>
        <taxon>Chaetothyriales</taxon>
        <taxon>Cyphellophoraceae</taxon>
        <taxon>Cyphellophora</taxon>
    </lineage>
</organism>
<feature type="compositionally biased region" description="Basic residues" evidence="1">
    <location>
        <begin position="16"/>
        <end position="33"/>
    </location>
</feature>
<dbReference type="AlphaFoldDB" id="W2RM50"/>
<protein>
    <submittedName>
        <fullName evidence="2">Uncharacterized protein</fullName>
    </submittedName>
</protein>
<evidence type="ECO:0000256" key="1">
    <source>
        <dbReference type="SAM" id="MobiDB-lite"/>
    </source>
</evidence>
<keyword evidence="3" id="KW-1185">Reference proteome</keyword>
<dbReference type="PANTHER" id="PTHR34117:SF1">
    <property type="entry name" value="STYLE CELL-CYCLE INHIBITOR 1"/>
    <property type="match status" value="1"/>
</dbReference>
<name>W2RM50_CYPE1</name>
<evidence type="ECO:0000313" key="2">
    <source>
        <dbReference type="EMBL" id="ETN37596.1"/>
    </source>
</evidence>
<dbReference type="InterPro" id="IPR044688">
    <property type="entry name" value="SCI-1-like"/>
</dbReference>
<feature type="compositionally biased region" description="Polar residues" evidence="1">
    <location>
        <begin position="108"/>
        <end position="124"/>
    </location>
</feature>
<dbReference type="PANTHER" id="PTHR34117">
    <property type="entry name" value="STYLE CELL-CYCLE INHIBITOR 1"/>
    <property type="match status" value="1"/>
</dbReference>
<sequence length="338" mass="38139">MTTPERSPRSRSPTREHKRRRHHSRSPHTRTRPRALPLNARELDKHDLRTYKPLFSLYLDIQKQIEIEDLEESEVKGRWKSFVNKWNRGELAEGWYDPATLNKAIDAEQSTSRRQTPPSASTARRASPVRSTEAVEENDDEDDFGPSLPTYTVPARLSVLPHHATRAPGPSIPTTSDLVATREAAIEAAAAARASKASLLREERKAERALQAQRLEELAPRAAAGSRERQLEKRREVAASNNAFAQSAHDAGDVEVREADVMGDTDSLGELKRMKKEHERKKNERELRREEMLRARRAEREERLAIVRQKEEKTIGMLQELARARFGGGATAGETGGG</sequence>
<dbReference type="HOGENOM" id="CLU_053559_0_0_1"/>